<accession>A0A1Q9DS23</accession>
<feature type="transmembrane region" description="Helical" evidence="4">
    <location>
        <begin position="171"/>
        <end position="191"/>
    </location>
</feature>
<comment type="caution">
    <text evidence="5">The sequence shown here is derived from an EMBL/GenBank/DDBJ whole genome shotgun (WGS) entry which is preliminary data.</text>
</comment>
<dbReference type="GO" id="GO:0005737">
    <property type="term" value="C:cytoplasm"/>
    <property type="evidence" value="ECO:0007669"/>
    <property type="project" value="TreeGrafter"/>
</dbReference>
<dbReference type="OrthoDB" id="366390at2759"/>
<keyword evidence="6" id="KW-1185">Reference proteome</keyword>
<dbReference type="SMART" id="SM00248">
    <property type="entry name" value="ANK"/>
    <property type="match status" value="6"/>
</dbReference>
<keyword evidence="4" id="KW-0812">Transmembrane</keyword>
<feature type="repeat" description="ANK" evidence="3">
    <location>
        <begin position="390"/>
        <end position="422"/>
    </location>
</feature>
<evidence type="ECO:0000313" key="5">
    <source>
        <dbReference type="EMBL" id="OLP97965.1"/>
    </source>
</evidence>
<keyword evidence="4" id="KW-0472">Membrane</keyword>
<name>A0A1Q9DS23_SYMMI</name>
<feature type="repeat" description="ANK" evidence="3">
    <location>
        <begin position="324"/>
        <end position="356"/>
    </location>
</feature>
<dbReference type="InterPro" id="IPR036770">
    <property type="entry name" value="Ankyrin_rpt-contain_sf"/>
</dbReference>
<dbReference type="Gene3D" id="1.25.40.20">
    <property type="entry name" value="Ankyrin repeat-containing domain"/>
    <property type="match status" value="2"/>
</dbReference>
<keyword evidence="2 3" id="KW-0040">ANK repeat</keyword>
<feature type="transmembrane region" description="Helical" evidence="4">
    <location>
        <begin position="122"/>
        <end position="139"/>
    </location>
</feature>
<dbReference type="CDD" id="cd17039">
    <property type="entry name" value="Ubl_ubiquitin_like"/>
    <property type="match status" value="1"/>
</dbReference>
<feature type="repeat" description="ANK" evidence="3">
    <location>
        <begin position="456"/>
        <end position="488"/>
    </location>
</feature>
<dbReference type="AlphaFoldDB" id="A0A1Q9DS23"/>
<dbReference type="SUPFAM" id="SSF48403">
    <property type="entry name" value="Ankyrin repeat"/>
    <property type="match status" value="1"/>
</dbReference>
<feature type="repeat" description="ANK" evidence="3">
    <location>
        <begin position="423"/>
        <end position="455"/>
    </location>
</feature>
<dbReference type="SUPFAM" id="SSF54236">
    <property type="entry name" value="Ubiquitin-like"/>
    <property type="match status" value="1"/>
</dbReference>
<dbReference type="InterPro" id="IPR051631">
    <property type="entry name" value="Ankyrin-KH/SAM_domain"/>
</dbReference>
<evidence type="ECO:0000256" key="1">
    <source>
        <dbReference type="ARBA" id="ARBA00022737"/>
    </source>
</evidence>
<dbReference type="PANTHER" id="PTHR23206:SF7">
    <property type="entry name" value="PROTEIN KINASE DOMAIN-CONTAINING PROTEIN"/>
    <property type="match status" value="1"/>
</dbReference>
<sequence>MRFAFLPPLIFSEAMNLNMLMWLSIVILKTSEPHVIVGAVLAGVAAKYILPYAEWSWPLAMAFGATSCTGGAITSATDPVAVVSIFNSLGVSPRLTMLISGESLLNVWSLALCLVRSQVSKGLLYVLSGYASVYLLGLWGSEVRYHGDVLSQLLLTVAFGYLAFFTAEEGFAASGVLTVVVAGHAMLHVWWASGEQLAALPGEEVREVRCLKRKLQKLCGASRFRQRLLHDGLQLEDGIVLQSPMDIQLVVLPFAETSYLQAYRLLEECASGDTLALEAILQRPQDPNFALGTGSLSAPAENGHVEVVRSLLEAGADKDAPNEGGESPLWTASSQGHVEIVRLLLEAGASKDAPGLEGRTSLFTAASQGHVEVARLLCAAGADTNAPAKCGQTPLLAACWKGHVQLVSLLRCSGADCNAPDRSGRSPLWVACLMGHVEIAGLLIEAGADQDLPGTDGQSPLLVSSVQGHLELASLLLKARADHESPEKDWQDVLSEEPKQCMAEDVCKCRADFFLLVLAMESAMLITADAGAVLAKYAGPRFVSPEVLHTVWHIVEFVGNTLVFM</sequence>
<feature type="transmembrane region" description="Helical" evidence="4">
    <location>
        <begin position="145"/>
        <end position="164"/>
    </location>
</feature>
<evidence type="ECO:0000256" key="2">
    <source>
        <dbReference type="ARBA" id="ARBA00023043"/>
    </source>
</evidence>
<dbReference type="Gene3D" id="6.10.140.1330">
    <property type="match status" value="1"/>
</dbReference>
<feature type="repeat" description="ANK" evidence="3">
    <location>
        <begin position="357"/>
        <end position="389"/>
    </location>
</feature>
<gene>
    <name evidence="5" type="primary">ankrd29</name>
    <name evidence="5" type="ORF">AK812_SmicGene19654</name>
</gene>
<keyword evidence="4" id="KW-1133">Transmembrane helix</keyword>
<dbReference type="PANTHER" id="PTHR23206">
    <property type="entry name" value="MASK PROTEIN"/>
    <property type="match status" value="1"/>
</dbReference>
<dbReference type="InterPro" id="IPR029071">
    <property type="entry name" value="Ubiquitin-like_domsf"/>
</dbReference>
<organism evidence="5 6">
    <name type="scientific">Symbiodinium microadriaticum</name>
    <name type="common">Dinoflagellate</name>
    <name type="synonym">Zooxanthella microadriatica</name>
    <dbReference type="NCBI Taxonomy" id="2951"/>
    <lineage>
        <taxon>Eukaryota</taxon>
        <taxon>Sar</taxon>
        <taxon>Alveolata</taxon>
        <taxon>Dinophyceae</taxon>
        <taxon>Suessiales</taxon>
        <taxon>Symbiodiniaceae</taxon>
        <taxon>Symbiodinium</taxon>
    </lineage>
</organism>
<evidence type="ECO:0000256" key="3">
    <source>
        <dbReference type="PROSITE-ProRule" id="PRU00023"/>
    </source>
</evidence>
<feature type="repeat" description="ANK" evidence="3">
    <location>
        <begin position="291"/>
        <end position="323"/>
    </location>
</feature>
<dbReference type="Proteomes" id="UP000186817">
    <property type="component" value="Unassembled WGS sequence"/>
</dbReference>
<dbReference type="GO" id="GO:0045087">
    <property type="term" value="P:innate immune response"/>
    <property type="evidence" value="ECO:0007669"/>
    <property type="project" value="TreeGrafter"/>
</dbReference>
<evidence type="ECO:0000256" key="4">
    <source>
        <dbReference type="SAM" id="Phobius"/>
    </source>
</evidence>
<dbReference type="Pfam" id="PF00023">
    <property type="entry name" value="Ank"/>
    <property type="match status" value="1"/>
</dbReference>
<dbReference type="PROSITE" id="PS50088">
    <property type="entry name" value="ANK_REPEAT"/>
    <property type="match status" value="6"/>
</dbReference>
<proteinExistence type="predicted"/>
<dbReference type="InterPro" id="IPR002110">
    <property type="entry name" value="Ankyrin_rpt"/>
</dbReference>
<dbReference type="Pfam" id="PF12796">
    <property type="entry name" value="Ank_2"/>
    <property type="match status" value="2"/>
</dbReference>
<protein>
    <submittedName>
        <fullName evidence="5">Ankyrin repeat domain-containing protein 29</fullName>
    </submittedName>
</protein>
<feature type="transmembrane region" description="Helical" evidence="4">
    <location>
        <begin position="95"/>
        <end position="115"/>
    </location>
</feature>
<keyword evidence="1" id="KW-0677">Repeat</keyword>
<dbReference type="EMBL" id="LSRX01000414">
    <property type="protein sequence ID" value="OLP97965.1"/>
    <property type="molecule type" value="Genomic_DNA"/>
</dbReference>
<dbReference type="PROSITE" id="PS50297">
    <property type="entry name" value="ANK_REP_REGION"/>
    <property type="match status" value="6"/>
</dbReference>
<reference evidence="5 6" key="1">
    <citation type="submission" date="2016-02" db="EMBL/GenBank/DDBJ databases">
        <title>Genome analysis of coral dinoflagellate symbionts highlights evolutionary adaptations to a symbiotic lifestyle.</title>
        <authorList>
            <person name="Aranda M."/>
            <person name="Li Y."/>
            <person name="Liew Y.J."/>
            <person name="Baumgarten S."/>
            <person name="Simakov O."/>
            <person name="Wilson M."/>
            <person name="Piel J."/>
            <person name="Ashoor H."/>
            <person name="Bougouffa S."/>
            <person name="Bajic V.B."/>
            <person name="Ryu T."/>
            <person name="Ravasi T."/>
            <person name="Bayer T."/>
            <person name="Micklem G."/>
            <person name="Kim H."/>
            <person name="Bhak J."/>
            <person name="Lajeunesse T.C."/>
            <person name="Voolstra C.R."/>
        </authorList>
    </citation>
    <scope>NUCLEOTIDE SEQUENCE [LARGE SCALE GENOMIC DNA]</scope>
    <source>
        <strain evidence="5 6">CCMP2467</strain>
    </source>
</reference>
<evidence type="ECO:0000313" key="6">
    <source>
        <dbReference type="Proteomes" id="UP000186817"/>
    </source>
</evidence>